<dbReference type="PANTHER" id="PTHR10655">
    <property type="entry name" value="LYSOPHOSPHOLIPASE-RELATED"/>
    <property type="match status" value="1"/>
</dbReference>
<gene>
    <name evidence="4" type="ORF">DFQ14_10863</name>
</gene>
<evidence type="ECO:0000313" key="4">
    <source>
        <dbReference type="EMBL" id="RCW42807.1"/>
    </source>
</evidence>
<protein>
    <submittedName>
        <fullName evidence="4">Phospholipase/carboxylesterase</fullName>
    </submittedName>
</protein>
<dbReference type="GO" id="GO:0016787">
    <property type="term" value="F:hydrolase activity"/>
    <property type="evidence" value="ECO:0007669"/>
    <property type="project" value="UniProtKB-KW"/>
</dbReference>
<comment type="similarity">
    <text evidence="1">Belongs to the AB hydrolase superfamily. AB hydrolase 2 family.</text>
</comment>
<comment type="caution">
    <text evidence="4">The sequence shown here is derived from an EMBL/GenBank/DDBJ whole genome shotgun (WGS) entry which is preliminary data.</text>
</comment>
<dbReference type="EMBL" id="QPJC01000008">
    <property type="protein sequence ID" value="RCW42807.1"/>
    <property type="molecule type" value="Genomic_DNA"/>
</dbReference>
<sequence length="213" mass="22828">MSTTDLSLNHGFREGSAESPVLLLLHGTGGSPQDLVGLGQEISPESTLLAPAGPVSENGAARWFRRRAEGVFDTEDVIARTHQLADFLEEARQHYGLGTRRLVAVGFSNGANIAAALTLLRPQALQEAILFAAMLPVPEPPAHDLAGTRVFLSNGERDPMAPMQPVGELVTALEQRGARVRSHRHPGGHQITREGLQEAVQWFRHGSAGAGTR</sequence>
<evidence type="ECO:0000256" key="2">
    <source>
        <dbReference type="ARBA" id="ARBA00022801"/>
    </source>
</evidence>
<dbReference type="InterPro" id="IPR003140">
    <property type="entry name" value="PLipase/COase/thioEstase"/>
</dbReference>
<dbReference type="Gene3D" id="3.40.50.1820">
    <property type="entry name" value="alpha/beta hydrolase"/>
    <property type="match status" value="1"/>
</dbReference>
<evidence type="ECO:0000259" key="3">
    <source>
        <dbReference type="Pfam" id="PF02230"/>
    </source>
</evidence>
<name>A0A368VQR8_9ACTN</name>
<dbReference type="Proteomes" id="UP000253495">
    <property type="component" value="Unassembled WGS sequence"/>
</dbReference>
<dbReference type="OrthoDB" id="9780848at2"/>
<dbReference type="Pfam" id="PF02230">
    <property type="entry name" value="Abhydrolase_2"/>
    <property type="match status" value="1"/>
</dbReference>
<dbReference type="PANTHER" id="PTHR10655:SF17">
    <property type="entry name" value="LYSOPHOSPHOLIPASE-LIKE PROTEIN 1"/>
    <property type="match status" value="1"/>
</dbReference>
<proteinExistence type="inferred from homology"/>
<dbReference type="SUPFAM" id="SSF53474">
    <property type="entry name" value="alpha/beta-Hydrolases"/>
    <property type="match status" value="1"/>
</dbReference>
<evidence type="ECO:0000313" key="5">
    <source>
        <dbReference type="Proteomes" id="UP000253495"/>
    </source>
</evidence>
<dbReference type="InterPro" id="IPR029058">
    <property type="entry name" value="AB_hydrolase_fold"/>
</dbReference>
<keyword evidence="5" id="KW-1185">Reference proteome</keyword>
<organism evidence="4 5">
    <name type="scientific">Halopolyspora algeriensis</name>
    <dbReference type="NCBI Taxonomy" id="1500506"/>
    <lineage>
        <taxon>Bacteria</taxon>
        <taxon>Bacillati</taxon>
        <taxon>Actinomycetota</taxon>
        <taxon>Actinomycetes</taxon>
        <taxon>Actinomycetes incertae sedis</taxon>
        <taxon>Halopolyspora</taxon>
    </lineage>
</organism>
<keyword evidence="2" id="KW-0378">Hydrolase</keyword>
<accession>A0A368VQR8</accession>
<evidence type="ECO:0000256" key="1">
    <source>
        <dbReference type="ARBA" id="ARBA00006499"/>
    </source>
</evidence>
<feature type="domain" description="Phospholipase/carboxylesterase/thioesterase" evidence="3">
    <location>
        <begin position="16"/>
        <end position="201"/>
    </location>
</feature>
<dbReference type="InterPro" id="IPR050565">
    <property type="entry name" value="LYPA1-2/EST-like"/>
</dbReference>
<dbReference type="RefSeq" id="WP_114453616.1">
    <property type="nucleotide sequence ID" value="NZ_QPJC01000008.1"/>
</dbReference>
<dbReference type="AlphaFoldDB" id="A0A368VQR8"/>
<reference evidence="4 5" key="1">
    <citation type="submission" date="2018-07" db="EMBL/GenBank/DDBJ databases">
        <title>Genomic Encyclopedia of Type Strains, Phase III (KMG-III): the genomes of soil and plant-associated and newly described type strains.</title>
        <authorList>
            <person name="Whitman W."/>
        </authorList>
    </citation>
    <scope>NUCLEOTIDE SEQUENCE [LARGE SCALE GENOMIC DNA]</scope>
    <source>
        <strain evidence="4 5">CECT 8575</strain>
    </source>
</reference>